<accession>A0A0N9HZE2</accession>
<sequence>MTSQRIAGLGRIDRRCRCTGEKPRTVPRQPGALAVSGGLLIPTATSADQQDLEAEILLAVTSLTGARNGRAKHVVNRVHPMPDGLRLEIDSDAIDCFLGVSLPVLHDGKLRGIPGLRPRPSRDFVDLRVLGGTASVRVHGISRTRWREALCHKDTRGVPLWRDNRDEMDEREVSALRARGMRPLEVMSAVLRRFGLFEGADRVESKVSAKDVEIEWVGGPRADVVAAVLTESDCRIPGVILDGGSCLGLRRMVRLVATHGCDDAPAQPEWAWAELRNDGRGADPEFRDSDVMRTAWACSDITKLFLLLRKLGMTKKQIAARTGLATANVSEILRGRQVRSDRDLVAIASGLRLIEEQTSPDCPDDIRRCMA</sequence>
<feature type="domain" description="HTH cro/C1-type" evidence="1">
    <location>
        <begin position="310"/>
        <end position="357"/>
    </location>
</feature>
<evidence type="ECO:0000313" key="2">
    <source>
        <dbReference type="EMBL" id="ALG08849.1"/>
    </source>
</evidence>
<gene>
    <name evidence="2" type="ORF">AOZ06_19760</name>
</gene>
<dbReference type="SUPFAM" id="SSF47413">
    <property type="entry name" value="lambda repressor-like DNA-binding domains"/>
    <property type="match status" value="1"/>
</dbReference>
<reference evidence="2 3" key="1">
    <citation type="submission" date="2015-07" db="EMBL/GenBank/DDBJ databases">
        <title>Genome sequencing of Kibdelosporangium phytohabitans.</title>
        <authorList>
            <person name="Qin S."/>
            <person name="Xing K."/>
        </authorList>
    </citation>
    <scope>NUCLEOTIDE SEQUENCE [LARGE SCALE GENOMIC DNA]</scope>
    <source>
        <strain evidence="2 3">KLBMP1111</strain>
    </source>
</reference>
<organism evidence="2 3">
    <name type="scientific">Kibdelosporangium phytohabitans</name>
    <dbReference type="NCBI Taxonomy" id="860235"/>
    <lineage>
        <taxon>Bacteria</taxon>
        <taxon>Bacillati</taxon>
        <taxon>Actinomycetota</taxon>
        <taxon>Actinomycetes</taxon>
        <taxon>Pseudonocardiales</taxon>
        <taxon>Pseudonocardiaceae</taxon>
        <taxon>Kibdelosporangium</taxon>
    </lineage>
</organism>
<name>A0A0N9HZE2_9PSEU</name>
<evidence type="ECO:0000313" key="3">
    <source>
        <dbReference type="Proteomes" id="UP000063699"/>
    </source>
</evidence>
<proteinExistence type="predicted"/>
<dbReference type="OrthoDB" id="3669132at2"/>
<dbReference type="CDD" id="cd00093">
    <property type="entry name" value="HTH_XRE"/>
    <property type="match status" value="1"/>
</dbReference>
<dbReference type="STRING" id="860235.AOZ06_19760"/>
<dbReference type="RefSeq" id="WP_054290755.1">
    <property type="nucleotide sequence ID" value="NZ_CP012752.1"/>
</dbReference>
<dbReference type="GO" id="GO:0003677">
    <property type="term" value="F:DNA binding"/>
    <property type="evidence" value="ECO:0007669"/>
    <property type="project" value="InterPro"/>
</dbReference>
<keyword evidence="3" id="KW-1185">Reference proteome</keyword>
<dbReference type="EMBL" id="CP012752">
    <property type="protein sequence ID" value="ALG08849.1"/>
    <property type="molecule type" value="Genomic_DNA"/>
</dbReference>
<dbReference type="AlphaFoldDB" id="A0A0N9HZE2"/>
<dbReference type="InterPro" id="IPR001387">
    <property type="entry name" value="Cro/C1-type_HTH"/>
</dbReference>
<dbReference type="PROSITE" id="PS50943">
    <property type="entry name" value="HTH_CROC1"/>
    <property type="match status" value="1"/>
</dbReference>
<evidence type="ECO:0000259" key="1">
    <source>
        <dbReference type="PROSITE" id="PS50943"/>
    </source>
</evidence>
<dbReference type="KEGG" id="kphy:AOZ06_19760"/>
<dbReference type="Proteomes" id="UP000063699">
    <property type="component" value="Chromosome"/>
</dbReference>
<dbReference type="InterPro" id="IPR010982">
    <property type="entry name" value="Lambda_DNA-bd_dom_sf"/>
</dbReference>
<protein>
    <recommendedName>
        <fullName evidence="1">HTH cro/C1-type domain-containing protein</fullName>
    </recommendedName>
</protein>